<dbReference type="InterPro" id="IPR001680">
    <property type="entry name" value="WD40_rpt"/>
</dbReference>
<proteinExistence type="predicted"/>
<dbReference type="SMART" id="SM00320">
    <property type="entry name" value="WD40"/>
    <property type="match status" value="7"/>
</dbReference>
<evidence type="ECO:0000256" key="1">
    <source>
        <dbReference type="ARBA" id="ARBA00022574"/>
    </source>
</evidence>
<reference evidence="6 7" key="1">
    <citation type="submission" date="2019-02" db="EMBL/GenBank/DDBJ databases">
        <title>Deep-cultivation of Planctomycetes and their phenomic and genomic characterization uncovers novel biology.</title>
        <authorList>
            <person name="Wiegand S."/>
            <person name="Jogler M."/>
            <person name="Boedeker C."/>
            <person name="Pinto D."/>
            <person name="Vollmers J."/>
            <person name="Rivas-Marin E."/>
            <person name="Kohn T."/>
            <person name="Peeters S.H."/>
            <person name="Heuer A."/>
            <person name="Rast P."/>
            <person name="Oberbeckmann S."/>
            <person name="Bunk B."/>
            <person name="Jeske O."/>
            <person name="Meyerdierks A."/>
            <person name="Storesund J.E."/>
            <person name="Kallscheuer N."/>
            <person name="Luecker S."/>
            <person name="Lage O.M."/>
            <person name="Pohl T."/>
            <person name="Merkel B.J."/>
            <person name="Hornburger P."/>
            <person name="Mueller R.-W."/>
            <person name="Bruemmer F."/>
            <person name="Labrenz M."/>
            <person name="Spormann A.M."/>
            <person name="Op den Camp H."/>
            <person name="Overmann J."/>
            <person name="Amann R."/>
            <person name="Jetten M.S.M."/>
            <person name="Mascher T."/>
            <person name="Medema M.H."/>
            <person name="Devos D.P."/>
            <person name="Kaster A.-K."/>
            <person name="Ovreas L."/>
            <person name="Rohde M."/>
            <person name="Galperin M.Y."/>
            <person name="Jogler C."/>
        </authorList>
    </citation>
    <scope>NUCLEOTIDE SEQUENCE [LARGE SCALE GENOMIC DNA]</scope>
    <source>
        <strain evidence="6 7">Mal48</strain>
    </source>
</reference>
<dbReference type="PROSITE" id="PS50082">
    <property type="entry name" value="WD_REPEATS_2"/>
    <property type="match status" value="2"/>
</dbReference>
<sequence length="631" mass="69258">MSLTPFRLIVTALLPVMLFEAGTSPDAFSQDVVLHEKTEAARRSAIQQHMQRKTYAAEIATSRLEIQQLKLSLVPIEAMQKELQTQLVELNKKLIEEQKQAEAANKELDAKVKLQADVKEKVEAAKLASEAAKKEFENREAAVKKTQDSIAEAKKKVEELAAASMKQLAAITRLDEEIRKVSAKLQESEKLEALQWQQVRESAIQNKNWVSFSDEIAPILQKRCLACHNESKPRGQLKFDSYAQMLHGGESGELFDFESPGFSTLVTMIEDGSMPKEDDPLSPEQISVITRWVTLGAQYDSQLDPGTPLIEVMARPTYPLPPETYPFPVPVEAVAIHADGKRIVSSGYHEILVWSVESGELLQRIPGFPERIYSLKFQGDSNILAVGAGTPGEVGEVIIVDLASSKKVKQLHVSPSIITCLIFSADQNQLAVGGADGQVHIFETQAWAKTQTFHAHSDWVTDVCFSPDGSKLVSASRDKTAKVFELSTGENLIAFNGHGNVVNAVRFLSSGNEVVSGGDDRRIRVWSITDAKEVRNVTGFAGSISAIELLSDGKLATTSTDKKLRLHTAADNKVEKTRVGPVAELLSLGVSETFAVTGALNGELHLWLVSEEKPVRSWFAKPETVPNSNSQ</sequence>
<organism evidence="6 7">
    <name type="scientific">Thalassoglobus polymorphus</name>
    <dbReference type="NCBI Taxonomy" id="2527994"/>
    <lineage>
        <taxon>Bacteria</taxon>
        <taxon>Pseudomonadati</taxon>
        <taxon>Planctomycetota</taxon>
        <taxon>Planctomycetia</taxon>
        <taxon>Planctomycetales</taxon>
        <taxon>Planctomycetaceae</taxon>
        <taxon>Thalassoglobus</taxon>
    </lineage>
</organism>
<dbReference type="AlphaFoldDB" id="A0A517QLV8"/>
<name>A0A517QLV8_9PLAN</name>
<dbReference type="Pfam" id="PF07635">
    <property type="entry name" value="PSCyt1"/>
    <property type="match status" value="1"/>
</dbReference>
<gene>
    <name evidence="6" type="ORF">Mal48_18630</name>
</gene>
<dbReference type="PANTHER" id="PTHR44019:SF8">
    <property type="entry name" value="POC1 CENTRIOLAR PROTEIN HOMOLOG"/>
    <property type="match status" value="1"/>
</dbReference>
<dbReference type="PANTHER" id="PTHR44019">
    <property type="entry name" value="WD REPEAT-CONTAINING PROTEIN 55"/>
    <property type="match status" value="1"/>
</dbReference>
<dbReference type="SUPFAM" id="SSF50978">
    <property type="entry name" value="WD40 repeat-like"/>
    <property type="match status" value="1"/>
</dbReference>
<dbReference type="OrthoDB" id="226265at2"/>
<accession>A0A517QLV8</accession>
<dbReference type="InterPro" id="IPR015943">
    <property type="entry name" value="WD40/YVTN_repeat-like_dom_sf"/>
</dbReference>
<feature type="repeat" description="WD" evidence="3">
    <location>
        <begin position="453"/>
        <end position="494"/>
    </location>
</feature>
<evidence type="ECO:0000256" key="4">
    <source>
        <dbReference type="SAM" id="Coils"/>
    </source>
</evidence>
<evidence type="ECO:0000313" key="7">
    <source>
        <dbReference type="Proteomes" id="UP000315724"/>
    </source>
</evidence>
<keyword evidence="2" id="KW-0677">Repeat</keyword>
<protein>
    <submittedName>
        <fullName evidence="6">WD domain, G-beta repeat</fullName>
    </submittedName>
</protein>
<dbReference type="PROSITE" id="PS50294">
    <property type="entry name" value="WD_REPEATS_REGION"/>
    <property type="match status" value="2"/>
</dbReference>
<dbReference type="EMBL" id="CP036267">
    <property type="protein sequence ID" value="QDT32616.1"/>
    <property type="molecule type" value="Genomic_DNA"/>
</dbReference>
<keyword evidence="7" id="KW-1185">Reference proteome</keyword>
<dbReference type="KEGG" id="tpol:Mal48_18630"/>
<dbReference type="CDD" id="cd00200">
    <property type="entry name" value="WD40"/>
    <property type="match status" value="1"/>
</dbReference>
<dbReference type="Gene3D" id="2.130.10.10">
    <property type="entry name" value="YVTN repeat-like/Quinoprotein amine dehydrogenase"/>
    <property type="match status" value="2"/>
</dbReference>
<evidence type="ECO:0000256" key="3">
    <source>
        <dbReference type="PROSITE-ProRule" id="PRU00221"/>
    </source>
</evidence>
<dbReference type="InterPro" id="IPR050505">
    <property type="entry name" value="WDR55/POC1"/>
</dbReference>
<keyword evidence="1 3" id="KW-0853">WD repeat</keyword>
<evidence type="ECO:0000259" key="5">
    <source>
        <dbReference type="Pfam" id="PF07635"/>
    </source>
</evidence>
<dbReference type="RefSeq" id="WP_145198003.1">
    <property type="nucleotide sequence ID" value="NZ_CP036267.1"/>
</dbReference>
<feature type="coiled-coil region" evidence="4">
    <location>
        <begin position="80"/>
        <end position="191"/>
    </location>
</feature>
<dbReference type="InterPro" id="IPR011429">
    <property type="entry name" value="Cyt_c_Planctomycete-type"/>
</dbReference>
<keyword evidence="4" id="KW-0175">Coiled coil</keyword>
<feature type="repeat" description="WD" evidence="3">
    <location>
        <begin position="495"/>
        <end position="536"/>
    </location>
</feature>
<evidence type="ECO:0000256" key="2">
    <source>
        <dbReference type="ARBA" id="ARBA00022737"/>
    </source>
</evidence>
<evidence type="ECO:0000313" key="6">
    <source>
        <dbReference type="EMBL" id="QDT32616.1"/>
    </source>
</evidence>
<dbReference type="Proteomes" id="UP000315724">
    <property type="component" value="Chromosome"/>
</dbReference>
<dbReference type="Pfam" id="PF00400">
    <property type="entry name" value="WD40"/>
    <property type="match status" value="3"/>
</dbReference>
<dbReference type="InterPro" id="IPR036322">
    <property type="entry name" value="WD40_repeat_dom_sf"/>
</dbReference>
<feature type="domain" description="Cytochrome C Planctomycete-type" evidence="5">
    <location>
        <begin position="224"/>
        <end position="278"/>
    </location>
</feature>